<dbReference type="PROSITE" id="PS51542">
    <property type="entry name" value="FYRN"/>
    <property type="match status" value="1"/>
</dbReference>
<dbReference type="PROSITE" id="PS51543">
    <property type="entry name" value="FYRC"/>
    <property type="match status" value="1"/>
</dbReference>
<evidence type="ECO:0000256" key="1">
    <source>
        <dbReference type="ARBA" id="ARBA00004123"/>
    </source>
</evidence>
<evidence type="ECO:0000256" key="2">
    <source>
        <dbReference type="ARBA" id="ARBA00023242"/>
    </source>
</evidence>
<accession>A0A674BXV5</accession>
<name>A0A674BXV5_SALTR</name>
<organism evidence="3 4">
    <name type="scientific">Salmo trutta</name>
    <name type="common">Brown trout</name>
    <dbReference type="NCBI Taxonomy" id="8032"/>
    <lineage>
        <taxon>Eukaryota</taxon>
        <taxon>Metazoa</taxon>
        <taxon>Chordata</taxon>
        <taxon>Craniata</taxon>
        <taxon>Vertebrata</taxon>
        <taxon>Euteleostomi</taxon>
        <taxon>Actinopterygii</taxon>
        <taxon>Neopterygii</taxon>
        <taxon>Teleostei</taxon>
        <taxon>Protacanthopterygii</taxon>
        <taxon>Salmoniformes</taxon>
        <taxon>Salmonidae</taxon>
        <taxon>Salmoninae</taxon>
        <taxon>Salmo</taxon>
    </lineage>
</organism>
<dbReference type="PANTHER" id="PTHR22715:SF0">
    <property type="entry name" value="TRANSFORMING GROWTH FACTOR BETA REGULATOR 1"/>
    <property type="match status" value="1"/>
</dbReference>
<dbReference type="SMART" id="SM00542">
    <property type="entry name" value="FYRC"/>
    <property type="match status" value="1"/>
</dbReference>
<dbReference type="GO" id="GO:0051726">
    <property type="term" value="P:regulation of cell cycle"/>
    <property type="evidence" value="ECO:0007669"/>
    <property type="project" value="TreeGrafter"/>
</dbReference>
<sequence length="262" mass="29540">IDAKTFSLSRKVADRGSRRPVFPIVLGDLTVYSLGDIITDSMLFHDPCAIYPVGFCNTRFFASMKGPDQQCLYTCQIKFAIVPEEESQNAIAASSALTCHSHLLKAIDFFSHYLTFMAHIMPSGADFFGFSHPTVQNLIQSFPGAHKCSNYLWIRFEVCHPGQVLHSLSKDNASVNFEPYQRHQGFDDSMRVEHNLVGEAEQFGTDFLYLAVPSRLFIYLPVAPRLFLYLAVPSRLFLYLYPLGSVSTYLYHLGSFSTYTIG</sequence>
<dbReference type="PANTHER" id="PTHR22715">
    <property type="entry name" value="TRANSFORMING GROWTH FACTOR BETA REGULATED GENE 1"/>
    <property type="match status" value="1"/>
</dbReference>
<evidence type="ECO:0000313" key="4">
    <source>
        <dbReference type="Proteomes" id="UP000472277"/>
    </source>
</evidence>
<dbReference type="Pfam" id="PF05965">
    <property type="entry name" value="FYRC"/>
    <property type="match status" value="1"/>
</dbReference>
<proteinExistence type="predicted"/>
<reference evidence="3" key="2">
    <citation type="submission" date="2025-09" db="UniProtKB">
        <authorList>
            <consortium name="Ensembl"/>
        </authorList>
    </citation>
    <scope>IDENTIFICATION</scope>
</reference>
<dbReference type="GeneTree" id="ENSGT00390000013374"/>
<dbReference type="GO" id="GO:0005634">
    <property type="term" value="C:nucleus"/>
    <property type="evidence" value="ECO:0007669"/>
    <property type="project" value="UniProtKB-SubCell"/>
</dbReference>
<dbReference type="Gene3D" id="3.30.160.360">
    <property type="match status" value="1"/>
</dbReference>
<protein>
    <submittedName>
        <fullName evidence="3">Transforming growth factor beta regulator 1</fullName>
    </submittedName>
</protein>
<dbReference type="InterPro" id="IPR040092">
    <property type="entry name" value="TBRG1"/>
</dbReference>
<keyword evidence="4" id="KW-1185">Reference proteome</keyword>
<evidence type="ECO:0000313" key="3">
    <source>
        <dbReference type="Ensembl" id="ENSSTUP00000076091.1"/>
    </source>
</evidence>
<comment type="subcellular location">
    <subcellularLocation>
        <location evidence="1">Nucleus</location>
    </subcellularLocation>
</comment>
<gene>
    <name evidence="3" type="primary">TBRG1</name>
</gene>
<keyword evidence="2" id="KW-0539">Nucleus</keyword>
<dbReference type="InterPro" id="IPR003889">
    <property type="entry name" value="FYrich_C"/>
</dbReference>
<dbReference type="AlphaFoldDB" id="A0A674BXV5"/>
<reference evidence="3" key="1">
    <citation type="submission" date="2025-08" db="UniProtKB">
        <authorList>
            <consortium name="Ensembl"/>
        </authorList>
    </citation>
    <scope>IDENTIFICATION</scope>
</reference>
<dbReference type="SMART" id="SM00541">
    <property type="entry name" value="FYRN"/>
    <property type="match status" value="1"/>
</dbReference>
<dbReference type="Proteomes" id="UP000472277">
    <property type="component" value="Chromosome 13"/>
</dbReference>
<dbReference type="InterPro" id="IPR003888">
    <property type="entry name" value="FYrich_N"/>
</dbReference>
<dbReference type="Pfam" id="PF05964">
    <property type="entry name" value="FYRN"/>
    <property type="match status" value="1"/>
</dbReference>
<dbReference type="Ensembl" id="ENSSTUT00000080874.1">
    <property type="protein sequence ID" value="ENSSTUP00000076091.1"/>
    <property type="gene ID" value="ENSSTUG00000033328.1"/>
</dbReference>